<dbReference type="EMBL" id="CP127527">
    <property type="protein sequence ID" value="XRI77555.1"/>
    <property type="molecule type" value="Genomic_DNA"/>
</dbReference>
<dbReference type="Proteomes" id="UP000271650">
    <property type="component" value="Chromosome"/>
</dbReference>
<accession>A0ACD5HSZ3</accession>
<gene>
    <name evidence="1" type="ORF">EC580_002420</name>
</gene>
<evidence type="ECO:0000313" key="1">
    <source>
        <dbReference type="EMBL" id="XRI77555.1"/>
    </source>
</evidence>
<protein>
    <submittedName>
        <fullName evidence="1">Uncharacterized protein</fullName>
    </submittedName>
</protein>
<reference evidence="1 2" key="1">
    <citation type="journal article" date="2019" name="Int. J. Syst. Evol. Microbiol.">
        <title>Acidithiobacillus sulfuriphilus sp. nov.: an extremely acidophilic sulfur-oxidizing chemolithotroph isolated from a neutral pH environment.</title>
        <authorList>
            <person name="Falagan C."/>
            <person name="Moya-Beltran A."/>
            <person name="Castro M."/>
            <person name="Quatrini R."/>
            <person name="Johnson D.B."/>
        </authorList>
    </citation>
    <scope>NUCLEOTIDE SEQUENCE [LARGE SCALE GENOMIC DNA]</scope>
    <source>
        <strain evidence="1 2">CJ-2</strain>
    </source>
</reference>
<evidence type="ECO:0000313" key="2">
    <source>
        <dbReference type="Proteomes" id="UP000271650"/>
    </source>
</evidence>
<organism evidence="1 2">
    <name type="scientific">Acidithiobacillus sulfuriphilus</name>
    <dbReference type="NCBI Taxonomy" id="1867749"/>
    <lineage>
        <taxon>Bacteria</taxon>
        <taxon>Pseudomonadati</taxon>
        <taxon>Pseudomonadota</taxon>
        <taxon>Acidithiobacillia</taxon>
        <taxon>Acidithiobacillales</taxon>
        <taxon>Acidithiobacillaceae</taxon>
        <taxon>Acidithiobacillus</taxon>
    </lineage>
</organism>
<proteinExistence type="predicted"/>
<name>A0ACD5HSZ3_9PROT</name>
<sequence>MPATQSAETPEQIAAMGHSYGLCGMFPDGGVHREHIRSNDATFGTADGEE</sequence>
<keyword evidence="2" id="KW-1185">Reference proteome</keyword>